<comment type="caution">
    <text evidence="1">The sequence shown here is derived from an EMBL/GenBank/DDBJ whole genome shotgun (WGS) entry which is preliminary data.</text>
</comment>
<name>A0ABS7F881_9NEIS</name>
<evidence type="ECO:0000313" key="2">
    <source>
        <dbReference type="Proteomes" id="UP000711178"/>
    </source>
</evidence>
<accession>A0ABS7F881</accession>
<proteinExistence type="predicted"/>
<evidence type="ECO:0008006" key="3">
    <source>
        <dbReference type="Google" id="ProtNLM"/>
    </source>
</evidence>
<keyword evidence="2" id="KW-1185">Reference proteome</keyword>
<dbReference type="RefSeq" id="WP_080770129.1">
    <property type="nucleotide sequence ID" value="NZ_CP142381.1"/>
</dbReference>
<reference evidence="1 2" key="1">
    <citation type="submission" date="2021-05" db="EMBL/GenBank/DDBJ databases">
        <title>Draft Whole Genome Sequencing Of Biosensor Chromobacterium violaceum Strain CV026 Reveals A Regulatory RNA In Chromobacterium violaceum Phenotype Regulatory Network.</title>
        <authorList>
            <person name="Hong K.W."/>
            <person name="Chan K.G."/>
            <person name="Chang C.-Y."/>
        </authorList>
    </citation>
    <scope>NUCLEOTIDE SEQUENCE [LARGE SCALE GENOMIC DNA]</scope>
    <source>
        <strain evidence="1 2">ATCC 31532</strain>
    </source>
</reference>
<dbReference type="GeneID" id="89683471"/>
<evidence type="ECO:0000313" key="1">
    <source>
        <dbReference type="EMBL" id="MBW8286296.1"/>
    </source>
</evidence>
<gene>
    <name evidence="1" type="ORF">KIF53_01420</name>
</gene>
<protein>
    <recommendedName>
        <fullName evidence="3">DGQHR domain-containing protein</fullName>
    </recommendedName>
</protein>
<organism evidence="1 2">
    <name type="scientific">Chromobacterium subtsugae</name>
    <dbReference type="NCBI Taxonomy" id="251747"/>
    <lineage>
        <taxon>Bacteria</taxon>
        <taxon>Pseudomonadati</taxon>
        <taxon>Pseudomonadota</taxon>
        <taxon>Betaproteobacteria</taxon>
        <taxon>Neisseriales</taxon>
        <taxon>Chromobacteriaceae</taxon>
        <taxon>Chromobacterium</taxon>
    </lineage>
</organism>
<dbReference type="Proteomes" id="UP000711178">
    <property type="component" value="Unassembled WGS sequence"/>
</dbReference>
<dbReference type="EMBL" id="JAHDTB010000001">
    <property type="protein sequence ID" value="MBW8286296.1"/>
    <property type="molecule type" value="Genomic_DNA"/>
</dbReference>
<sequence length="653" mass="75350">MKMTKFQTIEKMTTVIRGGFGRFKTEKSYPVNYIMASLPIDQLDALTTASELFNVNTIKFDELIQRDIDSSRVRAIANDYLMQSEKKIVFFPPLLACIVIVDETNKIKKQYEEHSELINDDDINNKSFISTWDKNAFELSFGITDDPDESDRVYSSKNYGEIRYFDFAAQLRLNPKKVKLVVLDGQHRLAALNLIHKGANSHILKDVEVPLCIMFSPSADKSISQQDMVDDFRELFVRVNLEQKKVSGHFIILLQDDSYSAMAVREFADELKKIDDTGFSALHLLEWNQRIDELTRKRTRNTALTTIGIIFDVLKDHFFEAGVAGSILQLSTISMDYNGENYDLSQIEDKAIGIDIIDNRVKESITNILTPSLNILLRNPSPYSRVETTVRAAFEKLNKLEMEHNAGFASLKKDYLSKYIYSEKEILEDRCRVCLDEFQSWVNISPSDHVYLLHAFQQGLVRSWINLNQLLGRYEFSPTAIATALISAFEILIFSIDKNYLSPTRSYTKRMLWKNERVNFSSAWSKDAWCHILLISFLHEITKTTFLDHLEKEYSDSFDRKSVDEVLHKYADTKLQDYLGKLSDELIKDTKQNLSELVSTEVYIGLQSKQLSNDINDRKAVETKIRDLTEERMKQVVAELANVLQVEKNTIQY</sequence>